<protein>
    <submittedName>
        <fullName evidence="3">Signal-transduction histidine kinase senX3</fullName>
        <ecNumber evidence="3">2.7.13.3</ecNumber>
    </submittedName>
</protein>
<evidence type="ECO:0000259" key="2">
    <source>
        <dbReference type="PROSITE" id="PS50109"/>
    </source>
</evidence>
<dbReference type="EC" id="2.7.13.3" evidence="3"/>
<reference evidence="3" key="1">
    <citation type="submission" date="2016-10" db="EMBL/GenBank/DDBJ databases">
        <title>Sequence of Gallionella enrichment culture.</title>
        <authorList>
            <person name="Poehlein A."/>
            <person name="Muehling M."/>
            <person name="Daniel R."/>
        </authorList>
    </citation>
    <scope>NUCLEOTIDE SEQUENCE</scope>
</reference>
<dbReference type="InterPro" id="IPR005467">
    <property type="entry name" value="His_kinase_dom"/>
</dbReference>
<dbReference type="InterPro" id="IPR003594">
    <property type="entry name" value="HATPase_dom"/>
</dbReference>
<evidence type="ECO:0000256" key="1">
    <source>
        <dbReference type="ARBA" id="ARBA00022553"/>
    </source>
</evidence>
<proteinExistence type="predicted"/>
<dbReference type="EMBL" id="MLJW01000014">
    <property type="protein sequence ID" value="OIR13515.1"/>
    <property type="molecule type" value="Genomic_DNA"/>
</dbReference>
<keyword evidence="3" id="KW-0808">Transferase</keyword>
<dbReference type="PANTHER" id="PTHR43547">
    <property type="entry name" value="TWO-COMPONENT HISTIDINE KINASE"/>
    <property type="match status" value="1"/>
</dbReference>
<dbReference type="PROSITE" id="PS50109">
    <property type="entry name" value="HIS_KIN"/>
    <property type="match status" value="1"/>
</dbReference>
<dbReference type="GO" id="GO:0000155">
    <property type="term" value="F:phosphorelay sensor kinase activity"/>
    <property type="evidence" value="ECO:0007669"/>
    <property type="project" value="TreeGrafter"/>
</dbReference>
<dbReference type="SMART" id="SM00387">
    <property type="entry name" value="HATPase_c"/>
    <property type="match status" value="1"/>
</dbReference>
<keyword evidence="1" id="KW-0597">Phosphoprotein</keyword>
<dbReference type="AlphaFoldDB" id="A0A1J5SZZ6"/>
<gene>
    <name evidence="3" type="primary">senX3_1</name>
    <name evidence="3" type="ORF">GALL_53320</name>
</gene>
<feature type="domain" description="Histidine kinase" evidence="2">
    <location>
        <begin position="216"/>
        <end position="425"/>
    </location>
</feature>
<dbReference type="PANTHER" id="PTHR43547:SF2">
    <property type="entry name" value="HYBRID SIGNAL TRANSDUCTION HISTIDINE KINASE C"/>
    <property type="match status" value="1"/>
</dbReference>
<name>A0A1J5SZZ6_9ZZZZ</name>
<evidence type="ECO:0000313" key="3">
    <source>
        <dbReference type="EMBL" id="OIR13515.1"/>
    </source>
</evidence>
<dbReference type="SUPFAM" id="SSF55874">
    <property type="entry name" value="ATPase domain of HSP90 chaperone/DNA topoisomerase II/histidine kinase"/>
    <property type="match status" value="1"/>
</dbReference>
<organism evidence="3">
    <name type="scientific">mine drainage metagenome</name>
    <dbReference type="NCBI Taxonomy" id="410659"/>
    <lineage>
        <taxon>unclassified sequences</taxon>
        <taxon>metagenomes</taxon>
        <taxon>ecological metagenomes</taxon>
    </lineage>
</organism>
<accession>A0A1J5SZZ6</accession>
<dbReference type="InterPro" id="IPR036890">
    <property type="entry name" value="HATPase_C_sf"/>
</dbReference>
<sequence>MRTREAEFDDRSAAFRGAYSASLRFGMRLFLGAMATDPSCSGFHPNCGGEDATAFAPARRNELGTVRDQAALFSGNPLASAMLEGGIHCMVVLNQSRQIVATSRNLSSLARGKTIESLLGLRFGEALGCAHAFECPNGCGTTEACAECGAIRASLAALRGESARGECRISRIVDGEFEALDLDVMATPFEIGDQRFAIVSISDVSNEKRRRALERIFFHDLINLAGGIEGLLGDLRVNAPSDLLEDVELSYSMTHELIEEIVSQRDLAAAERAELKAQPAMTNSLALVRKIAAAYQSHPECEQREIVVDSRSESLEFVTDPRLLTRVMGNLVKNAAEASERGQAVTLGCRLGGLKLTFWVHNPGVMTRDVQLQVFQRSFTTKGAGRGLGTYSVKLLTERCLEGAVAFESSEETGTTFRVILPLVIH</sequence>
<dbReference type="Gene3D" id="3.30.565.10">
    <property type="entry name" value="Histidine kinase-like ATPase, C-terminal domain"/>
    <property type="match status" value="1"/>
</dbReference>
<dbReference type="Pfam" id="PF02518">
    <property type="entry name" value="HATPase_c"/>
    <property type="match status" value="1"/>
</dbReference>
<comment type="caution">
    <text evidence="3">The sequence shown here is derived from an EMBL/GenBank/DDBJ whole genome shotgun (WGS) entry which is preliminary data.</text>
</comment>
<keyword evidence="3" id="KW-0418">Kinase</keyword>